<keyword evidence="4" id="KW-1185">Reference proteome</keyword>
<dbReference type="InterPro" id="IPR049586">
    <property type="entry name" value="YciY"/>
</dbReference>
<protein>
    <recommendedName>
        <fullName evidence="2">Uncharacterized protein YciY</fullName>
    </recommendedName>
</protein>
<comment type="similarity">
    <text evidence="1">Belongs to the YciY family.</text>
</comment>
<organism evidence="3 4">
    <name type="scientific">Tatumella ptyseos ATCC 33301</name>
    <dbReference type="NCBI Taxonomy" id="1005995"/>
    <lineage>
        <taxon>Bacteria</taxon>
        <taxon>Pseudomonadati</taxon>
        <taxon>Pseudomonadota</taxon>
        <taxon>Gammaproteobacteria</taxon>
        <taxon>Enterobacterales</taxon>
        <taxon>Erwiniaceae</taxon>
        <taxon>Tatumella</taxon>
    </lineage>
</organism>
<dbReference type="eggNOG" id="ENOG5031UN2">
    <property type="taxonomic scope" value="Bacteria"/>
</dbReference>
<reference evidence="3 4" key="1">
    <citation type="submission" date="2014-05" db="EMBL/GenBank/DDBJ databases">
        <title>ATOL: Assembling a taxonomically balanced genome-scale reconstruction of the evolutionary history of the Enterobacteriaceae.</title>
        <authorList>
            <person name="Plunkett G.III."/>
            <person name="Neeno-Eckwall E.C."/>
            <person name="Glasner J.D."/>
            <person name="Perna N.T."/>
        </authorList>
    </citation>
    <scope>NUCLEOTIDE SEQUENCE [LARGE SCALE GENOMIC DNA]</scope>
    <source>
        <strain evidence="3 4">ATCC 33301</strain>
    </source>
</reference>
<accession>A0A085JED4</accession>
<evidence type="ECO:0000256" key="1">
    <source>
        <dbReference type="ARBA" id="ARBA00043959"/>
    </source>
</evidence>
<comment type="caution">
    <text evidence="3">The sequence shown here is derived from an EMBL/GenBank/DDBJ whole genome shotgun (WGS) entry which is preliminary data.</text>
</comment>
<dbReference type="RefSeq" id="WP_025903065.1">
    <property type="nucleotide sequence ID" value="NZ_ATMJ01000024.1"/>
</dbReference>
<dbReference type="OrthoDB" id="6466254at2"/>
<sequence length="65" mass="7990">MKKSRNEVARWRMARQKNRRKVRWLEAQSRRYTRIIAIRHQLAKKQRSSLLFILANPPATVKHYF</sequence>
<evidence type="ECO:0000313" key="3">
    <source>
        <dbReference type="EMBL" id="KFD18830.1"/>
    </source>
</evidence>
<evidence type="ECO:0000313" key="4">
    <source>
        <dbReference type="Proteomes" id="UP000028602"/>
    </source>
</evidence>
<dbReference type="AlphaFoldDB" id="A0A085JED4"/>
<dbReference type="Proteomes" id="UP000028602">
    <property type="component" value="Unassembled WGS sequence"/>
</dbReference>
<dbReference type="EMBL" id="JMPR01000035">
    <property type="protein sequence ID" value="KFD18830.1"/>
    <property type="molecule type" value="Genomic_DNA"/>
</dbReference>
<name>A0A085JED4_9GAMM</name>
<gene>
    <name evidence="3" type="ORF">GTPT_2131</name>
</gene>
<proteinExistence type="inferred from homology"/>
<dbReference type="Pfam" id="PF26518">
    <property type="entry name" value="YciY"/>
    <property type="match status" value="1"/>
</dbReference>
<evidence type="ECO:0000256" key="2">
    <source>
        <dbReference type="ARBA" id="ARBA00044192"/>
    </source>
</evidence>
<dbReference type="NCBIfam" id="NF033701">
    <property type="entry name" value="yciY_fam"/>
    <property type="match status" value="1"/>
</dbReference>